<reference evidence="3" key="2">
    <citation type="submission" date="2020-09" db="EMBL/GenBank/DDBJ databases">
        <authorList>
            <person name="Sun Q."/>
            <person name="Kim S."/>
        </authorList>
    </citation>
    <scope>NUCLEOTIDE SEQUENCE</scope>
    <source>
        <strain evidence="3">KCTC 42651</strain>
    </source>
</reference>
<name>A0A918XSW9_9PROT</name>
<dbReference type="Pfam" id="PF05036">
    <property type="entry name" value="SPOR"/>
    <property type="match status" value="1"/>
</dbReference>
<organism evidence="3 4">
    <name type="scientific">Thalassobaculum fulvum</name>
    <dbReference type="NCBI Taxonomy" id="1633335"/>
    <lineage>
        <taxon>Bacteria</taxon>
        <taxon>Pseudomonadati</taxon>
        <taxon>Pseudomonadota</taxon>
        <taxon>Alphaproteobacteria</taxon>
        <taxon>Rhodospirillales</taxon>
        <taxon>Thalassobaculaceae</taxon>
        <taxon>Thalassobaculum</taxon>
    </lineage>
</organism>
<evidence type="ECO:0000313" key="4">
    <source>
        <dbReference type="Proteomes" id="UP000630353"/>
    </source>
</evidence>
<dbReference type="RefSeq" id="WP_189989291.1">
    <property type="nucleotide sequence ID" value="NZ_BMZS01000004.1"/>
</dbReference>
<dbReference type="InterPro" id="IPR007730">
    <property type="entry name" value="SPOR-like_dom"/>
</dbReference>
<evidence type="ECO:0000259" key="2">
    <source>
        <dbReference type="PROSITE" id="PS51724"/>
    </source>
</evidence>
<dbReference type="GO" id="GO:0042834">
    <property type="term" value="F:peptidoglycan binding"/>
    <property type="evidence" value="ECO:0007669"/>
    <property type="project" value="InterPro"/>
</dbReference>
<dbReference type="SUPFAM" id="SSF110997">
    <property type="entry name" value="Sporulation related repeat"/>
    <property type="match status" value="1"/>
</dbReference>
<feature type="region of interest" description="Disordered" evidence="1">
    <location>
        <begin position="183"/>
        <end position="216"/>
    </location>
</feature>
<dbReference type="InterPro" id="IPR036680">
    <property type="entry name" value="SPOR-like_sf"/>
</dbReference>
<comment type="caution">
    <text evidence="3">The sequence shown here is derived from an EMBL/GenBank/DDBJ whole genome shotgun (WGS) entry which is preliminary data.</text>
</comment>
<dbReference type="Proteomes" id="UP000630353">
    <property type="component" value="Unassembled WGS sequence"/>
</dbReference>
<dbReference type="PROSITE" id="PS51257">
    <property type="entry name" value="PROKAR_LIPOPROTEIN"/>
    <property type="match status" value="1"/>
</dbReference>
<sequence>MKRKLAVALLPLALGGCLPLPITIASTAFSGISYLTTGKSTSDHVLSAAMEEDCALTRPVFGDPVCREVGPGGEGRTNAVTVAYYPGDRDDGMTQDELDSYRTRGALNLADAVEETRQVAIAPRFLAPPPRVSMAGVVVDKDQIVPAPKSRALPVAADSSWATLVPSRTIEVAPLAAPVPSVTAPSAAPSVTRSAAPSATPATAVAPRPVAKPAAPTGAKAGQLAAVPAAIAPAAIAPAAPKVSVTGGDADRWVVIGSFRDIDRAKVMASRFADREPAILAATVDGGRWHRVAIGPLTPSAARQVRDGLGQVDGRQPWVVKAAR</sequence>
<reference evidence="3" key="1">
    <citation type="journal article" date="2014" name="Int. J. Syst. Evol. Microbiol.">
        <title>Complete genome sequence of Corynebacterium casei LMG S-19264T (=DSM 44701T), isolated from a smear-ripened cheese.</title>
        <authorList>
            <consortium name="US DOE Joint Genome Institute (JGI-PGF)"/>
            <person name="Walter F."/>
            <person name="Albersmeier A."/>
            <person name="Kalinowski J."/>
            <person name="Ruckert C."/>
        </authorList>
    </citation>
    <scope>NUCLEOTIDE SEQUENCE</scope>
    <source>
        <strain evidence="3">KCTC 42651</strain>
    </source>
</reference>
<dbReference type="AlphaFoldDB" id="A0A918XSW9"/>
<accession>A0A918XSW9</accession>
<feature type="domain" description="SPOR" evidence="2">
    <location>
        <begin position="246"/>
        <end position="322"/>
    </location>
</feature>
<gene>
    <name evidence="3" type="ORF">GCM10017083_21900</name>
</gene>
<evidence type="ECO:0000256" key="1">
    <source>
        <dbReference type="SAM" id="MobiDB-lite"/>
    </source>
</evidence>
<dbReference type="PROSITE" id="PS51724">
    <property type="entry name" value="SPOR"/>
    <property type="match status" value="1"/>
</dbReference>
<keyword evidence="4" id="KW-1185">Reference proteome</keyword>
<protein>
    <recommendedName>
        <fullName evidence="2">SPOR domain-containing protein</fullName>
    </recommendedName>
</protein>
<proteinExistence type="predicted"/>
<dbReference type="EMBL" id="BMZS01000004">
    <property type="protein sequence ID" value="GHD49530.1"/>
    <property type="molecule type" value="Genomic_DNA"/>
</dbReference>
<evidence type="ECO:0000313" key="3">
    <source>
        <dbReference type="EMBL" id="GHD49530.1"/>
    </source>
</evidence>